<sequence length="279" mass="29583">MSPPPGSSFSGGRLRDAAATLQEVADGQPRGHRAGKEGTQQERCPCGYPMASPRTLYWSTRFFVSGVRCSYSAGLKRDLPTRQVQLTLQGHVPRRPGPWLLRDIRGAQVQTRNLSPLLPLPGVWALPAPVSAAAKSCVWVCSGDTLHGPASTSSGGWRAARGSVPQLRLPRHHAWNRRCPARLRQIPGSTVSSPAAVEGGSPASTSVCTPAPAPRMKTPPRPDGPARRRRKKRPRRVTLLSPCGGYGRGRPGPRVVAGPGPLRGSAIGGVLQPCCGPPP</sequence>
<organism evidence="2 3">
    <name type="scientific">Chionoecetes opilio</name>
    <name type="common">Atlantic snow crab</name>
    <name type="synonym">Cancer opilio</name>
    <dbReference type="NCBI Taxonomy" id="41210"/>
    <lineage>
        <taxon>Eukaryota</taxon>
        <taxon>Metazoa</taxon>
        <taxon>Ecdysozoa</taxon>
        <taxon>Arthropoda</taxon>
        <taxon>Crustacea</taxon>
        <taxon>Multicrustacea</taxon>
        <taxon>Malacostraca</taxon>
        <taxon>Eumalacostraca</taxon>
        <taxon>Eucarida</taxon>
        <taxon>Decapoda</taxon>
        <taxon>Pleocyemata</taxon>
        <taxon>Brachyura</taxon>
        <taxon>Eubrachyura</taxon>
        <taxon>Majoidea</taxon>
        <taxon>Majidae</taxon>
        <taxon>Chionoecetes</taxon>
    </lineage>
</organism>
<keyword evidence="3" id="KW-1185">Reference proteome</keyword>
<feature type="region of interest" description="Disordered" evidence="1">
    <location>
        <begin position="150"/>
        <end position="171"/>
    </location>
</feature>
<protein>
    <submittedName>
        <fullName evidence="2">Uncharacterized protein</fullName>
    </submittedName>
</protein>
<accession>A0A8J4XZU4</accession>
<feature type="compositionally biased region" description="Pro residues" evidence="1">
    <location>
        <begin position="211"/>
        <end position="223"/>
    </location>
</feature>
<feature type="region of interest" description="Disordered" evidence="1">
    <location>
        <begin position="185"/>
        <end position="263"/>
    </location>
</feature>
<reference evidence="2" key="1">
    <citation type="submission" date="2020-07" db="EMBL/GenBank/DDBJ databases">
        <title>The High-quality genome of the commercially important snow crab, Chionoecetes opilio.</title>
        <authorList>
            <person name="Jeong J.-H."/>
            <person name="Ryu S."/>
        </authorList>
    </citation>
    <scope>NUCLEOTIDE SEQUENCE</scope>
    <source>
        <strain evidence="2">MADBK_172401_WGS</strain>
        <tissue evidence="2">Digestive gland</tissue>
    </source>
</reference>
<proteinExistence type="predicted"/>
<feature type="region of interest" description="Disordered" evidence="1">
    <location>
        <begin position="22"/>
        <end position="42"/>
    </location>
</feature>
<name>A0A8J4XZU4_CHIOP</name>
<comment type="caution">
    <text evidence="2">The sequence shown here is derived from an EMBL/GenBank/DDBJ whole genome shotgun (WGS) entry which is preliminary data.</text>
</comment>
<evidence type="ECO:0000313" key="2">
    <source>
        <dbReference type="EMBL" id="KAG0717373.1"/>
    </source>
</evidence>
<feature type="compositionally biased region" description="Low complexity" evidence="1">
    <location>
        <begin position="252"/>
        <end position="263"/>
    </location>
</feature>
<dbReference type="AlphaFoldDB" id="A0A8J4XZU4"/>
<evidence type="ECO:0000313" key="3">
    <source>
        <dbReference type="Proteomes" id="UP000770661"/>
    </source>
</evidence>
<evidence type="ECO:0000256" key="1">
    <source>
        <dbReference type="SAM" id="MobiDB-lite"/>
    </source>
</evidence>
<dbReference type="OrthoDB" id="4230923at2759"/>
<feature type="compositionally biased region" description="Basic residues" evidence="1">
    <location>
        <begin position="227"/>
        <end position="236"/>
    </location>
</feature>
<dbReference type="Proteomes" id="UP000770661">
    <property type="component" value="Unassembled WGS sequence"/>
</dbReference>
<gene>
    <name evidence="2" type="ORF">GWK47_054589</name>
</gene>
<dbReference type="EMBL" id="JACEEZ010017698">
    <property type="protein sequence ID" value="KAG0717373.1"/>
    <property type="molecule type" value="Genomic_DNA"/>
</dbReference>